<evidence type="ECO:0000259" key="1">
    <source>
        <dbReference type="Pfam" id="PF03372"/>
    </source>
</evidence>
<dbReference type="InterPro" id="IPR005135">
    <property type="entry name" value="Endo/exonuclease/phosphatase"/>
</dbReference>
<keyword evidence="2" id="KW-0695">RNA-directed DNA polymerase</keyword>
<gene>
    <name evidence="2" type="ORF">PACLA_8A001444</name>
</gene>
<evidence type="ECO:0000313" key="3">
    <source>
        <dbReference type="Proteomes" id="UP001152795"/>
    </source>
</evidence>
<comment type="caution">
    <text evidence="2">The sequence shown here is derived from an EMBL/GenBank/DDBJ whole genome shotgun (WGS) entry which is preliminary data.</text>
</comment>
<proteinExistence type="predicted"/>
<dbReference type="GO" id="GO:0003964">
    <property type="term" value="F:RNA-directed DNA polymerase activity"/>
    <property type="evidence" value="ECO:0007669"/>
    <property type="project" value="UniProtKB-KW"/>
</dbReference>
<feature type="domain" description="Endonuclease/exonuclease/phosphatase" evidence="1">
    <location>
        <begin position="118"/>
        <end position="248"/>
    </location>
</feature>
<dbReference type="PANTHER" id="PTHR47510">
    <property type="entry name" value="REVERSE TRANSCRIPTASE DOMAIN-CONTAINING PROTEIN"/>
    <property type="match status" value="1"/>
</dbReference>
<dbReference type="SUPFAM" id="SSF56219">
    <property type="entry name" value="DNase I-like"/>
    <property type="match status" value="1"/>
</dbReference>
<dbReference type="Pfam" id="PF03372">
    <property type="entry name" value="Exo_endo_phos"/>
    <property type="match status" value="1"/>
</dbReference>
<dbReference type="Gene3D" id="3.60.10.10">
    <property type="entry name" value="Endonuclease/exonuclease/phosphatase"/>
    <property type="match status" value="1"/>
</dbReference>
<organism evidence="2 3">
    <name type="scientific">Paramuricea clavata</name>
    <name type="common">Red gorgonian</name>
    <name type="synonym">Violescent sea-whip</name>
    <dbReference type="NCBI Taxonomy" id="317549"/>
    <lineage>
        <taxon>Eukaryota</taxon>
        <taxon>Metazoa</taxon>
        <taxon>Cnidaria</taxon>
        <taxon>Anthozoa</taxon>
        <taxon>Octocorallia</taxon>
        <taxon>Malacalcyonacea</taxon>
        <taxon>Plexauridae</taxon>
        <taxon>Paramuricea</taxon>
    </lineage>
</organism>
<dbReference type="InterPro" id="IPR036691">
    <property type="entry name" value="Endo/exonu/phosph_ase_sf"/>
</dbReference>
<reference evidence="2" key="1">
    <citation type="submission" date="2020-04" db="EMBL/GenBank/DDBJ databases">
        <authorList>
            <person name="Alioto T."/>
            <person name="Alioto T."/>
            <person name="Gomez Garrido J."/>
        </authorList>
    </citation>
    <scope>NUCLEOTIDE SEQUENCE</scope>
    <source>
        <strain evidence="2">A484AB</strain>
    </source>
</reference>
<keyword evidence="3" id="KW-1185">Reference proteome</keyword>
<dbReference type="OrthoDB" id="10027367at2759"/>
<evidence type="ECO:0000313" key="2">
    <source>
        <dbReference type="EMBL" id="CAB4016864.1"/>
    </source>
</evidence>
<keyword evidence="2" id="KW-0548">Nucleotidyltransferase</keyword>
<keyword evidence="2" id="KW-0808">Transferase</keyword>
<dbReference type="PANTHER" id="PTHR47510:SF3">
    <property type="entry name" value="ENDO_EXONUCLEASE_PHOSPHATASE DOMAIN-CONTAINING PROTEIN"/>
    <property type="match status" value="1"/>
</dbReference>
<dbReference type="EMBL" id="CACRXK020009290">
    <property type="protein sequence ID" value="CAB4016864.1"/>
    <property type="molecule type" value="Genomic_DNA"/>
</dbReference>
<accession>A0A7D9IX66</accession>
<dbReference type="AlphaFoldDB" id="A0A7D9IX66"/>
<protein>
    <submittedName>
        <fullName evidence="2">RNA-directed DNA polymerase from transposon X-element</fullName>
    </submittedName>
</protein>
<dbReference type="Proteomes" id="UP001152795">
    <property type="component" value="Unassembled WGS sequence"/>
</dbReference>
<name>A0A7D9IX66_PARCT</name>
<sequence>MSASVLFILTEILREKIPEKIKPVVLTEWNVFKAAGIQKSTRGKRSRSNHVQKHGTRQIPSLIPSIRVNKPVRSISRTQNCRNFANLLNIRKQSEFRSMDGNFPGSHYVPSLLLSNTMSLAPKIDEIAHAVNNIDSDIAFFTETWLRENVPDEPMNRVNGQHGGVCMYVKESIECKVLSNLYHIDHEVLWAELRPQRLSRGFSNIIVGVVYQPPDANDTTMKDYLITSLENVESQYPNTAIIMAGDFNKTLMSLFKAAVTLHEKLDLPL</sequence>